<dbReference type="Proteomes" id="UP000265520">
    <property type="component" value="Unassembled WGS sequence"/>
</dbReference>
<evidence type="ECO:0000313" key="1">
    <source>
        <dbReference type="EMBL" id="MCI62351.1"/>
    </source>
</evidence>
<keyword evidence="2" id="KW-1185">Reference proteome</keyword>
<keyword evidence="1" id="KW-0418">Kinase</keyword>
<reference evidence="1 2" key="1">
    <citation type="journal article" date="2018" name="Front. Plant Sci.">
        <title>Red Clover (Trifolium pratense) and Zigzag Clover (T. medium) - A Picture of Genomic Similarities and Differences.</title>
        <authorList>
            <person name="Dluhosova J."/>
            <person name="Istvanek J."/>
            <person name="Nedelnik J."/>
            <person name="Repkova J."/>
        </authorList>
    </citation>
    <scope>NUCLEOTIDE SEQUENCE [LARGE SCALE GENOMIC DNA]</scope>
    <source>
        <strain evidence="2">cv. 10/8</strain>
        <tissue evidence="1">Leaf</tissue>
    </source>
</reference>
<feature type="non-terminal residue" evidence="1">
    <location>
        <position position="72"/>
    </location>
</feature>
<keyword evidence="1" id="KW-0808">Transferase</keyword>
<dbReference type="GO" id="GO:0016301">
    <property type="term" value="F:kinase activity"/>
    <property type="evidence" value="ECO:0007669"/>
    <property type="project" value="UniProtKB-KW"/>
</dbReference>
<proteinExistence type="predicted"/>
<evidence type="ECO:0000313" key="2">
    <source>
        <dbReference type="Proteomes" id="UP000265520"/>
    </source>
</evidence>
<name>A0A392TMF2_9FABA</name>
<organism evidence="1 2">
    <name type="scientific">Trifolium medium</name>
    <dbReference type="NCBI Taxonomy" id="97028"/>
    <lineage>
        <taxon>Eukaryota</taxon>
        <taxon>Viridiplantae</taxon>
        <taxon>Streptophyta</taxon>
        <taxon>Embryophyta</taxon>
        <taxon>Tracheophyta</taxon>
        <taxon>Spermatophyta</taxon>
        <taxon>Magnoliopsida</taxon>
        <taxon>eudicotyledons</taxon>
        <taxon>Gunneridae</taxon>
        <taxon>Pentapetalae</taxon>
        <taxon>rosids</taxon>
        <taxon>fabids</taxon>
        <taxon>Fabales</taxon>
        <taxon>Fabaceae</taxon>
        <taxon>Papilionoideae</taxon>
        <taxon>50 kb inversion clade</taxon>
        <taxon>NPAAA clade</taxon>
        <taxon>Hologalegina</taxon>
        <taxon>IRL clade</taxon>
        <taxon>Trifolieae</taxon>
        <taxon>Trifolium</taxon>
    </lineage>
</organism>
<dbReference type="AlphaFoldDB" id="A0A392TMF2"/>
<protein>
    <submittedName>
        <fullName evidence="1">Cysteine-rich receptor-like protein kinase</fullName>
    </submittedName>
</protein>
<comment type="caution">
    <text evidence="1">The sequence shown here is derived from an EMBL/GenBank/DDBJ whole genome shotgun (WGS) entry which is preliminary data.</text>
</comment>
<accession>A0A392TMF2</accession>
<dbReference type="PANTHER" id="PTHR19446">
    <property type="entry name" value="REVERSE TRANSCRIPTASES"/>
    <property type="match status" value="1"/>
</dbReference>
<keyword evidence="1" id="KW-0675">Receptor</keyword>
<sequence>MYKILAKVLANRLRLVVGGVIYETQSAFVKDRQILDGILLVNEVVDEARKFMKELLLFKVDFEKAYDSVDWG</sequence>
<dbReference type="EMBL" id="LXQA010617415">
    <property type="protein sequence ID" value="MCI62351.1"/>
    <property type="molecule type" value="Genomic_DNA"/>
</dbReference>